<dbReference type="SUPFAM" id="SSF49879">
    <property type="entry name" value="SMAD/FHA domain"/>
    <property type="match status" value="1"/>
</dbReference>
<feature type="compositionally biased region" description="Low complexity" evidence="1">
    <location>
        <begin position="287"/>
        <end position="296"/>
    </location>
</feature>
<gene>
    <name evidence="3" type="ORF">GCM10008956_13540</name>
</gene>
<dbReference type="CDD" id="cd00060">
    <property type="entry name" value="FHA"/>
    <property type="match status" value="1"/>
</dbReference>
<organism evidence="3 4">
    <name type="scientific">Deinococcus arenae</name>
    <dbReference type="NCBI Taxonomy" id="1452751"/>
    <lineage>
        <taxon>Bacteria</taxon>
        <taxon>Thermotogati</taxon>
        <taxon>Deinococcota</taxon>
        <taxon>Deinococci</taxon>
        <taxon>Deinococcales</taxon>
        <taxon>Deinococcaceae</taxon>
        <taxon>Deinococcus</taxon>
    </lineage>
</organism>
<reference evidence="4" key="1">
    <citation type="journal article" date="2019" name="Int. J. Syst. Evol. Microbiol.">
        <title>The Global Catalogue of Microorganisms (GCM) 10K type strain sequencing project: providing services to taxonomists for standard genome sequencing and annotation.</title>
        <authorList>
            <consortium name="The Broad Institute Genomics Platform"/>
            <consortium name="The Broad Institute Genome Sequencing Center for Infectious Disease"/>
            <person name="Wu L."/>
            <person name="Ma J."/>
        </authorList>
    </citation>
    <scope>NUCLEOTIDE SEQUENCE [LARGE SCALE GENOMIC DNA]</scope>
    <source>
        <strain evidence="4">JCM 31047</strain>
    </source>
</reference>
<protein>
    <recommendedName>
        <fullName evidence="2">FHA domain-containing protein</fullName>
    </recommendedName>
</protein>
<feature type="region of interest" description="Disordered" evidence="1">
    <location>
        <begin position="280"/>
        <end position="323"/>
    </location>
</feature>
<proteinExistence type="predicted"/>
<evidence type="ECO:0000256" key="1">
    <source>
        <dbReference type="SAM" id="MobiDB-lite"/>
    </source>
</evidence>
<dbReference type="EMBL" id="BMQG01000003">
    <property type="protein sequence ID" value="GGM38390.1"/>
    <property type="molecule type" value="Genomic_DNA"/>
</dbReference>
<dbReference type="PROSITE" id="PS50006">
    <property type="entry name" value="FHA_DOMAIN"/>
    <property type="match status" value="1"/>
</dbReference>
<dbReference type="NCBIfam" id="TIGR02242">
    <property type="entry name" value="tail_TIGR02242"/>
    <property type="match status" value="1"/>
</dbReference>
<dbReference type="Gene3D" id="2.60.200.20">
    <property type="match status" value="1"/>
</dbReference>
<evidence type="ECO:0000259" key="2">
    <source>
        <dbReference type="PROSITE" id="PS50006"/>
    </source>
</evidence>
<dbReference type="Pfam" id="PF00498">
    <property type="entry name" value="FHA"/>
    <property type="match status" value="1"/>
</dbReference>
<comment type="caution">
    <text evidence="3">The sequence shown here is derived from an EMBL/GenBank/DDBJ whole genome shotgun (WGS) entry which is preliminary data.</text>
</comment>
<sequence length="323" mass="35455">MLPLARALSIGRTPDNGLPLRDPTVAIRHAEIGAEGGALLLTHLAGGEHVTFVNGHRLAPNQPRRLDSGDEIQIGPFTLAFLTDTQPAGPPPPPVGRVREQGDLAARPARAPLPTFPPETPPRGTLALYTEYLPPFFQESEFLSRYLKIFEAIWEPLQRRQDSVDMIFDPRVAPPRVLAWMAAWLGVPLDPHWPEARQRAWLREAVTLYRWRGTRYGLSRALETVYGLSPVLREDSAQPHTLTVRLLDPPDGDDTASREAVTAFIHAHTPAHTRVEVEWVSAPATQPDATQPDATRPAPPAPPEPARPRSSDSITAQPDAGTA</sequence>
<evidence type="ECO:0000313" key="3">
    <source>
        <dbReference type="EMBL" id="GGM38390.1"/>
    </source>
</evidence>
<evidence type="ECO:0000313" key="4">
    <source>
        <dbReference type="Proteomes" id="UP000600547"/>
    </source>
</evidence>
<dbReference type="Proteomes" id="UP000600547">
    <property type="component" value="Unassembled WGS sequence"/>
</dbReference>
<dbReference type="SMART" id="SM00240">
    <property type="entry name" value="FHA"/>
    <property type="match status" value="1"/>
</dbReference>
<dbReference type="InterPro" id="IPR000253">
    <property type="entry name" value="FHA_dom"/>
</dbReference>
<name>A0A8H9L8R2_9DEIO</name>
<dbReference type="AlphaFoldDB" id="A0A8H9L8R2"/>
<dbReference type="InterPro" id="IPR011748">
    <property type="entry name" value="Unchr_phage_tail-like"/>
</dbReference>
<dbReference type="InterPro" id="IPR006521">
    <property type="entry name" value="Tail_protein_I"/>
</dbReference>
<dbReference type="InterPro" id="IPR008984">
    <property type="entry name" value="SMAD_FHA_dom_sf"/>
</dbReference>
<keyword evidence="4" id="KW-1185">Reference proteome</keyword>
<accession>A0A8H9L8R2</accession>
<feature type="domain" description="FHA" evidence="2">
    <location>
        <begin position="8"/>
        <end position="58"/>
    </location>
</feature>
<dbReference type="Pfam" id="PF09684">
    <property type="entry name" value="Tail_P2_I"/>
    <property type="match status" value="1"/>
</dbReference>